<evidence type="ECO:0000256" key="2">
    <source>
        <dbReference type="ARBA" id="ARBA00039140"/>
    </source>
</evidence>
<dbReference type="Pfam" id="PF01339">
    <property type="entry name" value="CheB_methylest"/>
    <property type="match status" value="1"/>
</dbReference>
<keyword evidence="4" id="KW-0145">Chemotaxis</keyword>
<reference evidence="6 7" key="1">
    <citation type="submission" date="2020-08" db="EMBL/GenBank/DDBJ databases">
        <title>Whole genome shotgun sequence of Actinoplanes ianthinogenes NBRC 13996.</title>
        <authorList>
            <person name="Komaki H."/>
            <person name="Tamura T."/>
        </authorList>
    </citation>
    <scope>NUCLEOTIDE SEQUENCE [LARGE SCALE GENOMIC DNA]</scope>
    <source>
        <strain evidence="6 7">NBRC 13996</strain>
    </source>
</reference>
<feature type="active site" evidence="4">
    <location>
        <position position="4"/>
    </location>
</feature>
<sequence>MIASAGGVEAMSRVLSGLPASLPAAVLIAVHISPDKTSHLVQILARRTRLPVHTAQDRVLLQPGVALVVPPGRHLLVTSEARIGLIDTGALPPSRPSADLLLSTLAVTCGPRSLAVVMTGLGHDGQAGVRAIAHCGGTVLAQDEASAAYTAMPAAAVATGTVRETLPLDDLAAAIVTHATRASR</sequence>
<dbReference type="PANTHER" id="PTHR42872:SF6">
    <property type="entry name" value="PROTEIN-GLUTAMATE METHYLESTERASE_PROTEIN-GLUTAMINE GLUTAMINASE"/>
    <property type="match status" value="1"/>
</dbReference>
<dbReference type="CDD" id="cd16433">
    <property type="entry name" value="CheB"/>
    <property type="match status" value="1"/>
</dbReference>
<dbReference type="InterPro" id="IPR035909">
    <property type="entry name" value="CheB_C"/>
</dbReference>
<keyword evidence="7" id="KW-1185">Reference proteome</keyword>
<dbReference type="Proteomes" id="UP000676967">
    <property type="component" value="Chromosome"/>
</dbReference>
<dbReference type="Gene3D" id="3.40.50.180">
    <property type="entry name" value="Methylesterase CheB, C-terminal domain"/>
    <property type="match status" value="1"/>
</dbReference>
<gene>
    <name evidence="6" type="primary">cheB_2</name>
    <name evidence="6" type="ORF">Aiant_82060</name>
</gene>
<evidence type="ECO:0000256" key="4">
    <source>
        <dbReference type="PROSITE-ProRule" id="PRU00050"/>
    </source>
</evidence>
<feature type="domain" description="CheB-type methylesterase" evidence="5">
    <location>
        <begin position="1"/>
        <end position="182"/>
    </location>
</feature>
<dbReference type="InterPro" id="IPR000673">
    <property type="entry name" value="Sig_transdc_resp-reg_Me-estase"/>
</dbReference>
<keyword evidence="1 4" id="KW-0378">Hydrolase</keyword>
<protein>
    <recommendedName>
        <fullName evidence="2">protein-glutamate methylesterase</fullName>
        <ecNumber evidence="2">3.1.1.61</ecNumber>
    </recommendedName>
</protein>
<evidence type="ECO:0000256" key="3">
    <source>
        <dbReference type="ARBA" id="ARBA00048267"/>
    </source>
</evidence>
<comment type="catalytic activity">
    <reaction evidence="3">
        <text>[protein]-L-glutamate 5-O-methyl ester + H2O = L-glutamyl-[protein] + methanol + H(+)</text>
        <dbReference type="Rhea" id="RHEA:23236"/>
        <dbReference type="Rhea" id="RHEA-COMP:10208"/>
        <dbReference type="Rhea" id="RHEA-COMP:10311"/>
        <dbReference type="ChEBI" id="CHEBI:15377"/>
        <dbReference type="ChEBI" id="CHEBI:15378"/>
        <dbReference type="ChEBI" id="CHEBI:17790"/>
        <dbReference type="ChEBI" id="CHEBI:29973"/>
        <dbReference type="ChEBI" id="CHEBI:82795"/>
        <dbReference type="EC" id="3.1.1.61"/>
    </reaction>
</comment>
<evidence type="ECO:0000256" key="1">
    <source>
        <dbReference type="ARBA" id="ARBA00022801"/>
    </source>
</evidence>
<evidence type="ECO:0000313" key="6">
    <source>
        <dbReference type="EMBL" id="BCJ47549.1"/>
    </source>
</evidence>
<feature type="active site" evidence="4">
    <location>
        <position position="124"/>
    </location>
</feature>
<name>A0ABN6CSG0_9ACTN</name>
<dbReference type="EMBL" id="AP023356">
    <property type="protein sequence ID" value="BCJ47549.1"/>
    <property type="molecule type" value="Genomic_DNA"/>
</dbReference>
<feature type="active site" evidence="4">
    <location>
        <position position="31"/>
    </location>
</feature>
<evidence type="ECO:0000313" key="7">
    <source>
        <dbReference type="Proteomes" id="UP000676967"/>
    </source>
</evidence>
<dbReference type="SUPFAM" id="SSF52738">
    <property type="entry name" value="Methylesterase CheB, C-terminal domain"/>
    <property type="match status" value="1"/>
</dbReference>
<accession>A0ABN6CSG0</accession>
<organism evidence="6 7">
    <name type="scientific">Actinoplanes ianthinogenes</name>
    <dbReference type="NCBI Taxonomy" id="122358"/>
    <lineage>
        <taxon>Bacteria</taxon>
        <taxon>Bacillati</taxon>
        <taxon>Actinomycetota</taxon>
        <taxon>Actinomycetes</taxon>
        <taxon>Micromonosporales</taxon>
        <taxon>Micromonosporaceae</taxon>
        <taxon>Actinoplanes</taxon>
    </lineage>
</organism>
<evidence type="ECO:0000259" key="5">
    <source>
        <dbReference type="PROSITE" id="PS50122"/>
    </source>
</evidence>
<dbReference type="PANTHER" id="PTHR42872">
    <property type="entry name" value="PROTEIN-GLUTAMATE METHYLESTERASE/PROTEIN-GLUTAMINE GLUTAMINASE"/>
    <property type="match status" value="1"/>
</dbReference>
<dbReference type="PROSITE" id="PS50122">
    <property type="entry name" value="CHEB"/>
    <property type="match status" value="1"/>
</dbReference>
<proteinExistence type="predicted"/>
<dbReference type="EC" id="3.1.1.61" evidence="2"/>